<feature type="binding site" evidence="8">
    <location>
        <position position="57"/>
    </location>
    <ligand>
        <name>Ca(2+)</name>
        <dbReference type="ChEBI" id="CHEBI:29108"/>
        <label>1</label>
    </ligand>
</feature>
<feature type="binding site" evidence="8">
    <location>
        <position position="50"/>
    </location>
    <ligand>
        <name>Ca(2+)</name>
        <dbReference type="ChEBI" id="CHEBI:29108"/>
        <label>2</label>
    </ligand>
</feature>
<evidence type="ECO:0000256" key="3">
    <source>
        <dbReference type="ARBA" id="ARBA00022737"/>
    </source>
</evidence>
<dbReference type="InterPro" id="IPR036375">
    <property type="entry name" value="Hemopexin-like_dom_sf"/>
</dbReference>
<keyword evidence="1" id="KW-0645">Protease</keyword>
<keyword evidence="7" id="KW-0865">Zymogen</keyword>
<feature type="binding site" evidence="8">
    <location>
        <position position="250"/>
    </location>
    <ligand>
        <name>Ca(2+)</name>
        <dbReference type="ChEBI" id="CHEBI:29108"/>
        <label>4</label>
    </ligand>
</feature>
<dbReference type="SMART" id="SM00120">
    <property type="entry name" value="HX"/>
    <property type="match status" value="2"/>
</dbReference>
<dbReference type="InterPro" id="IPR001818">
    <property type="entry name" value="Pept_M10_metallopeptidase"/>
</dbReference>
<dbReference type="OrthoDB" id="406838at2759"/>
<dbReference type="InterPro" id="IPR018487">
    <property type="entry name" value="Hemopexin-like_repeat"/>
</dbReference>
<evidence type="ECO:0000256" key="2">
    <source>
        <dbReference type="ARBA" id="ARBA00022723"/>
    </source>
</evidence>
<feature type="binding site" evidence="8">
    <location>
        <position position="48"/>
    </location>
    <ligand>
        <name>Ca(2+)</name>
        <dbReference type="ChEBI" id="CHEBI:29108"/>
        <label>2</label>
    </ligand>
</feature>
<comment type="caution">
    <text evidence="13">The sequence shown here is derived from an EMBL/GenBank/DDBJ whole genome shotgun (WGS) entry which is preliminary data.</text>
</comment>
<keyword evidence="14" id="KW-1185">Reference proteome</keyword>
<dbReference type="SUPFAM" id="SSF50923">
    <property type="entry name" value="Hemopexin-like domain"/>
    <property type="match status" value="1"/>
</dbReference>
<feature type="binding site" evidence="8">
    <location>
        <position position="57"/>
    </location>
    <ligand>
        <name>Ca(2+)</name>
        <dbReference type="ChEBI" id="CHEBI:29108"/>
        <label>3</label>
    </ligand>
</feature>
<feature type="binding site" evidence="8">
    <location>
        <position position="74"/>
    </location>
    <ligand>
        <name>Zn(2+)</name>
        <dbReference type="ChEBI" id="CHEBI:29105"/>
        <label>2</label>
        <note>catalytic</note>
    </ligand>
</feature>
<feature type="binding site" evidence="8">
    <location>
        <position position="204"/>
    </location>
    <ligand>
        <name>Ca(2+)</name>
        <dbReference type="ChEBI" id="CHEBI:29108"/>
        <label>5</label>
    </ligand>
</feature>
<evidence type="ECO:0000256" key="11">
    <source>
        <dbReference type="SAM" id="MobiDB-lite"/>
    </source>
</evidence>
<dbReference type="GO" id="GO:0030198">
    <property type="term" value="P:extracellular matrix organization"/>
    <property type="evidence" value="ECO:0007669"/>
    <property type="project" value="TreeGrafter"/>
</dbReference>
<dbReference type="InterPro" id="IPR000585">
    <property type="entry name" value="Hemopexin-like_dom"/>
</dbReference>
<dbReference type="PANTHER" id="PTHR10201:SF308">
    <property type="entry name" value="MATRIX METALLOPROTEINASE 2"/>
    <property type="match status" value="1"/>
</dbReference>
<evidence type="ECO:0000313" key="13">
    <source>
        <dbReference type="EMBL" id="RWS17665.1"/>
    </source>
</evidence>
<gene>
    <name evidence="13" type="ORF">B4U79_03493</name>
</gene>
<dbReference type="GO" id="GO:0030574">
    <property type="term" value="P:collagen catabolic process"/>
    <property type="evidence" value="ECO:0007669"/>
    <property type="project" value="TreeGrafter"/>
</dbReference>
<keyword evidence="3" id="KW-0677">Repeat</keyword>
<organism evidence="13 14">
    <name type="scientific">Dinothrombium tinctorium</name>
    <dbReference type="NCBI Taxonomy" id="1965070"/>
    <lineage>
        <taxon>Eukaryota</taxon>
        <taxon>Metazoa</taxon>
        <taxon>Ecdysozoa</taxon>
        <taxon>Arthropoda</taxon>
        <taxon>Chelicerata</taxon>
        <taxon>Arachnida</taxon>
        <taxon>Acari</taxon>
        <taxon>Acariformes</taxon>
        <taxon>Trombidiformes</taxon>
        <taxon>Prostigmata</taxon>
        <taxon>Anystina</taxon>
        <taxon>Parasitengona</taxon>
        <taxon>Trombidioidea</taxon>
        <taxon>Trombidiidae</taxon>
        <taxon>Dinothrombium</taxon>
    </lineage>
</organism>
<dbReference type="InterPro" id="IPR021190">
    <property type="entry name" value="Pept_M10A"/>
</dbReference>
<dbReference type="CDD" id="cd00094">
    <property type="entry name" value="HX"/>
    <property type="match status" value="1"/>
</dbReference>
<evidence type="ECO:0000256" key="5">
    <source>
        <dbReference type="ARBA" id="ARBA00022833"/>
    </source>
</evidence>
<keyword evidence="2 8" id="KW-0479">Metal-binding</keyword>
<feature type="binding site" evidence="8">
    <location>
        <position position="32"/>
    </location>
    <ligand>
        <name>Ca(2+)</name>
        <dbReference type="ChEBI" id="CHEBI:29108"/>
        <label>3</label>
    </ligand>
</feature>
<comment type="cofactor">
    <cofactor evidence="8">
        <name>Ca(2+)</name>
        <dbReference type="ChEBI" id="CHEBI:29108"/>
    </cofactor>
    <text evidence="8">Can bind about 5 Ca(2+) ions per subunit.</text>
</comment>
<sequence>MLSFKYERRPSDADIVISFLSGQHGDDYPFDGDGDILAHAFFPGEGIGGDVHFDADEIWLKSKQNEDEVVGSLMFPYYQTVPEDFKLPYDDTVGIQQLYGARYPNKWAPLTPFVPNFHPSDFPSITPSYQPHKPGATRKPRPEPPSHIPETCNTNFDAVSSIRSEIFVFKGKYWVFNGHEPENGYPRPLMNLGFSRDVKKIDAAMIWGHNGKTYFFSGNQYWRFDEKTQKVELDYPRDMAIWKGVPYDIDAAFTWTKNGLRQERILIYTE</sequence>
<evidence type="ECO:0000256" key="7">
    <source>
        <dbReference type="ARBA" id="ARBA00023145"/>
    </source>
</evidence>
<dbReference type="GO" id="GO:0006508">
    <property type="term" value="P:proteolysis"/>
    <property type="evidence" value="ECO:0007669"/>
    <property type="project" value="UniProtKB-KW"/>
</dbReference>
<evidence type="ECO:0000256" key="9">
    <source>
        <dbReference type="PIRSR" id="PIRSR621190-4"/>
    </source>
</evidence>
<feature type="binding site" evidence="8">
    <location>
        <position position="54"/>
    </location>
    <ligand>
        <name>Ca(2+)</name>
        <dbReference type="ChEBI" id="CHEBI:29108"/>
        <label>3</label>
    </ligand>
</feature>
<reference evidence="13 14" key="1">
    <citation type="journal article" date="2018" name="Gigascience">
        <title>Genomes of trombidid mites reveal novel predicted allergens and laterally-transferred genes associated with secondary metabolism.</title>
        <authorList>
            <person name="Dong X."/>
            <person name="Chaisiri K."/>
            <person name="Xia D."/>
            <person name="Armstrong S.D."/>
            <person name="Fang Y."/>
            <person name="Donnelly M.J."/>
            <person name="Kadowaki T."/>
            <person name="McGarry J.W."/>
            <person name="Darby A.C."/>
            <person name="Makepeace B.L."/>
        </authorList>
    </citation>
    <scope>NUCLEOTIDE SEQUENCE [LARGE SCALE GENOMIC DNA]</scope>
    <source>
        <strain evidence="13">UoL-WK</strain>
    </source>
</reference>
<feature type="repeat" description="Hemopexin" evidence="10">
    <location>
        <begin position="198"/>
        <end position="246"/>
    </location>
</feature>
<keyword evidence="8" id="KW-0106">Calcium</keyword>
<evidence type="ECO:0000256" key="1">
    <source>
        <dbReference type="ARBA" id="ARBA00022670"/>
    </source>
</evidence>
<dbReference type="Proteomes" id="UP000285301">
    <property type="component" value="Unassembled WGS sequence"/>
</dbReference>
<dbReference type="GO" id="GO:0008270">
    <property type="term" value="F:zinc ion binding"/>
    <property type="evidence" value="ECO:0007669"/>
    <property type="project" value="InterPro"/>
</dbReference>
<protein>
    <submittedName>
        <fullName evidence="13">Matrix metalloproteinase-16-like protein</fullName>
    </submittedName>
</protein>
<feature type="binding site" evidence="8">
    <location>
        <position position="24"/>
    </location>
    <ligand>
        <name>Zn(2+)</name>
        <dbReference type="ChEBI" id="CHEBI:29105"/>
        <label>1</label>
    </ligand>
</feature>
<keyword evidence="4" id="KW-0378">Hydrolase</keyword>
<feature type="binding site" evidence="8">
    <location>
        <position position="39"/>
    </location>
    <ligand>
        <name>Zn(2+)</name>
        <dbReference type="ChEBI" id="CHEBI:29105"/>
        <label>1</label>
    </ligand>
</feature>
<keyword evidence="6" id="KW-0482">Metalloprotease</keyword>
<dbReference type="AlphaFoldDB" id="A0A443RQY1"/>
<dbReference type="PANTHER" id="PTHR10201">
    <property type="entry name" value="MATRIX METALLOPROTEINASE"/>
    <property type="match status" value="1"/>
</dbReference>
<feature type="binding site" evidence="8">
    <location>
        <position position="157"/>
    </location>
    <ligand>
        <name>Ca(2+)</name>
        <dbReference type="ChEBI" id="CHEBI:29108"/>
        <label>4</label>
    </ligand>
</feature>
<evidence type="ECO:0000256" key="4">
    <source>
        <dbReference type="ARBA" id="ARBA00022801"/>
    </source>
</evidence>
<feature type="binding site" evidence="8">
    <location>
        <position position="52"/>
    </location>
    <ligand>
        <name>Zn(2+)</name>
        <dbReference type="ChEBI" id="CHEBI:29105"/>
        <label>1</label>
    </ligand>
</feature>
<dbReference type="PROSITE" id="PS51642">
    <property type="entry name" value="HEMOPEXIN_2"/>
    <property type="match status" value="1"/>
</dbReference>
<evidence type="ECO:0000259" key="12">
    <source>
        <dbReference type="Pfam" id="PF00413"/>
    </source>
</evidence>
<feature type="region of interest" description="Disordered" evidence="11">
    <location>
        <begin position="124"/>
        <end position="153"/>
    </location>
</feature>
<feature type="binding site" evidence="8">
    <location>
        <position position="26"/>
    </location>
    <ligand>
        <name>Zn(2+)</name>
        <dbReference type="ChEBI" id="CHEBI:29105"/>
        <label>1</label>
    </ligand>
</feature>
<dbReference type="GO" id="GO:0031012">
    <property type="term" value="C:extracellular matrix"/>
    <property type="evidence" value="ECO:0007669"/>
    <property type="project" value="InterPro"/>
</dbReference>
<evidence type="ECO:0000313" key="14">
    <source>
        <dbReference type="Proteomes" id="UP000285301"/>
    </source>
</evidence>
<feature type="binding site" evidence="8">
    <location>
        <position position="125"/>
    </location>
    <ligand>
        <name>Ca(2+)</name>
        <dbReference type="ChEBI" id="CHEBI:29108"/>
        <label>5</label>
    </ligand>
</feature>
<evidence type="ECO:0000256" key="8">
    <source>
        <dbReference type="PIRSR" id="PIRSR621190-2"/>
    </source>
</evidence>
<dbReference type="SUPFAM" id="SSF55486">
    <property type="entry name" value="Metalloproteases ('zincins'), catalytic domain"/>
    <property type="match status" value="1"/>
</dbReference>
<dbReference type="Pfam" id="PF00413">
    <property type="entry name" value="Peptidase_M10"/>
    <property type="match status" value="1"/>
</dbReference>
<dbReference type="GO" id="GO:0005615">
    <property type="term" value="C:extracellular space"/>
    <property type="evidence" value="ECO:0007669"/>
    <property type="project" value="TreeGrafter"/>
</dbReference>
<dbReference type="InterPro" id="IPR024079">
    <property type="entry name" value="MetalloPept_cat_dom_sf"/>
</dbReference>
<feature type="modified residue" description="Phosphotyrosine; by PKDCC" evidence="9">
    <location>
        <position position="185"/>
    </location>
</feature>
<evidence type="ECO:0000256" key="6">
    <source>
        <dbReference type="ARBA" id="ARBA00023049"/>
    </source>
</evidence>
<dbReference type="Gene3D" id="2.110.10.10">
    <property type="entry name" value="Hemopexin-like domain"/>
    <property type="match status" value="1"/>
</dbReference>
<dbReference type="STRING" id="1965070.A0A443RQY1"/>
<name>A0A443RQY1_9ACAR</name>
<dbReference type="EMBL" id="NCKU01000048">
    <property type="protein sequence ID" value="RWS17665.1"/>
    <property type="molecule type" value="Genomic_DNA"/>
</dbReference>
<dbReference type="Gene3D" id="3.40.390.10">
    <property type="entry name" value="Collagenase (Catalytic Domain)"/>
    <property type="match status" value="1"/>
</dbReference>
<dbReference type="Pfam" id="PF00045">
    <property type="entry name" value="Hemopexin"/>
    <property type="match status" value="2"/>
</dbReference>
<evidence type="ECO:0000256" key="10">
    <source>
        <dbReference type="PROSITE-ProRule" id="PRU01011"/>
    </source>
</evidence>
<keyword evidence="5 8" id="KW-0862">Zinc</keyword>
<comment type="cofactor">
    <cofactor evidence="8">
        <name>Zn(2+)</name>
        <dbReference type="ChEBI" id="CHEBI:29105"/>
    </cofactor>
    <text evidence="8">Binds 2 Zn(2+) ions per subunit.</text>
</comment>
<feature type="binding site" evidence="8">
    <location>
        <position position="14"/>
    </location>
    <ligand>
        <name>Ca(2+)</name>
        <dbReference type="ChEBI" id="CHEBI:29108"/>
        <label>2</label>
    </ligand>
</feature>
<feature type="binding site" evidence="8">
    <location>
        <position position="31"/>
    </location>
    <ligand>
        <name>Ca(2+)</name>
        <dbReference type="ChEBI" id="CHEBI:29108"/>
        <label>3</label>
    </ligand>
</feature>
<accession>A0A443RQY1</accession>
<dbReference type="PRINTS" id="PR00138">
    <property type="entry name" value="MATRIXIN"/>
</dbReference>
<feature type="domain" description="Peptidase M10 metallopeptidase" evidence="12">
    <location>
        <begin position="2"/>
        <end position="67"/>
    </location>
</feature>
<dbReference type="GO" id="GO:0004222">
    <property type="term" value="F:metalloendopeptidase activity"/>
    <property type="evidence" value="ECO:0007669"/>
    <property type="project" value="InterPro"/>
</dbReference>
<proteinExistence type="predicted"/>